<accession>A0A9X2VKU1</accession>
<gene>
    <name evidence="1" type="ORF">NZH93_09095</name>
</gene>
<proteinExistence type="predicted"/>
<dbReference type="Proteomes" id="UP001141259">
    <property type="component" value="Unassembled WGS sequence"/>
</dbReference>
<comment type="caution">
    <text evidence="1">The sequence shown here is derived from an EMBL/GenBank/DDBJ whole genome shotgun (WGS) entry which is preliminary data.</text>
</comment>
<dbReference type="EMBL" id="JANYMP010000003">
    <property type="protein sequence ID" value="MCS7477008.1"/>
    <property type="molecule type" value="Genomic_DNA"/>
</dbReference>
<dbReference type="AlphaFoldDB" id="A0A9X2VKU1"/>
<evidence type="ECO:0000313" key="1">
    <source>
        <dbReference type="EMBL" id="MCS7477008.1"/>
    </source>
</evidence>
<name>A0A9X2VKU1_9PSEU</name>
<dbReference type="RefSeq" id="WP_259622521.1">
    <property type="nucleotide sequence ID" value="NZ_JANYMP010000003.1"/>
</dbReference>
<sequence>MTTFARGTGTAAQAAADALLEALHEDLGRLPASAQLDAVLCLLEAARVVLRAPDRPGEPASEDLDDIRATMRAASLSVRSYLWRTADNDPVARE</sequence>
<keyword evidence="2" id="KW-1185">Reference proteome</keyword>
<organism evidence="1 2">
    <name type="scientific">Umezawaea endophytica</name>
    <dbReference type="NCBI Taxonomy" id="1654476"/>
    <lineage>
        <taxon>Bacteria</taxon>
        <taxon>Bacillati</taxon>
        <taxon>Actinomycetota</taxon>
        <taxon>Actinomycetes</taxon>
        <taxon>Pseudonocardiales</taxon>
        <taxon>Pseudonocardiaceae</taxon>
        <taxon>Umezawaea</taxon>
    </lineage>
</organism>
<evidence type="ECO:0000313" key="2">
    <source>
        <dbReference type="Proteomes" id="UP001141259"/>
    </source>
</evidence>
<protein>
    <submittedName>
        <fullName evidence="1">Uncharacterized protein</fullName>
    </submittedName>
</protein>
<reference evidence="1" key="1">
    <citation type="submission" date="2022-08" db="EMBL/GenBank/DDBJ databases">
        <authorList>
            <person name="Tistechok S."/>
            <person name="Samborskyy M."/>
            <person name="Roman I."/>
        </authorList>
    </citation>
    <scope>NUCLEOTIDE SEQUENCE</scope>
    <source>
        <strain evidence="1">DSM 103496</strain>
    </source>
</reference>